<dbReference type="EMBL" id="MT144010">
    <property type="protein sequence ID" value="QJA46442.1"/>
    <property type="molecule type" value="Genomic_DNA"/>
</dbReference>
<evidence type="ECO:0000313" key="2">
    <source>
        <dbReference type="EMBL" id="QJH93848.1"/>
    </source>
</evidence>
<evidence type="ECO:0000313" key="1">
    <source>
        <dbReference type="EMBL" id="QJA46442.1"/>
    </source>
</evidence>
<sequence length="269" mass="29750">MIKEWQTDGIFLWLNEEVCLFQQYNTQFYTLGPTGTGNCGLLSDCFKTQIATAAAAAAATITVDDDDDITNGDYIGIQLDGGTIQWTTVNGVPAANVVTLTAVLTGAAAVDNYVFTYTNKISRPLKITEARVRDTDDVDTPLRIVTSRNEFMSQADKETTGRVLDVHYNPDITDGQLYTWPVCGTTDITDRIIMTVQRVIEDFDASTNNFDGPPEALRALVWGLAAEIGPEYGVDVVSGKGTIVSVNAEKYYNRLKRYYRQYDPVQIRP</sequence>
<reference evidence="1" key="1">
    <citation type="submission" date="2020-03" db="EMBL/GenBank/DDBJ databases">
        <title>The deep terrestrial virosphere.</title>
        <authorList>
            <person name="Holmfeldt K."/>
            <person name="Nilsson E."/>
            <person name="Simone D."/>
            <person name="Lopez-Fernandez M."/>
            <person name="Wu X."/>
            <person name="de Brujin I."/>
            <person name="Lundin D."/>
            <person name="Andersson A."/>
            <person name="Bertilsson S."/>
            <person name="Dopson M."/>
        </authorList>
    </citation>
    <scope>NUCLEOTIDE SEQUENCE</scope>
    <source>
        <strain evidence="1">TM448A00411</strain>
        <strain evidence="2">TM448B00141</strain>
    </source>
</reference>
<name>A0A6H1ZG45_9ZZZZ</name>
<organism evidence="1">
    <name type="scientific">viral metagenome</name>
    <dbReference type="NCBI Taxonomy" id="1070528"/>
    <lineage>
        <taxon>unclassified sequences</taxon>
        <taxon>metagenomes</taxon>
        <taxon>organismal metagenomes</taxon>
    </lineage>
</organism>
<dbReference type="AlphaFoldDB" id="A0A6H1ZG45"/>
<dbReference type="EMBL" id="MT144592">
    <property type="protein sequence ID" value="QJH93848.1"/>
    <property type="molecule type" value="Genomic_DNA"/>
</dbReference>
<protein>
    <submittedName>
        <fullName evidence="1">Uncharacterized protein</fullName>
    </submittedName>
</protein>
<accession>A0A6H1ZG45</accession>
<gene>
    <name evidence="1" type="ORF">TM448A00411_0044</name>
    <name evidence="2" type="ORF">TM448B00141_0034</name>
</gene>
<proteinExistence type="predicted"/>